<dbReference type="AlphaFoldDB" id="A0A9W7SQU5"/>
<name>A0A9W7SQU5_9PEZI</name>
<comment type="caution">
    <text evidence="1">The sequence shown here is derived from an EMBL/GenBank/DDBJ whole genome shotgun (WGS) entry which is preliminary data.</text>
</comment>
<gene>
    <name evidence="1" type="ORF">Tdes44962_MAKER03055</name>
</gene>
<evidence type="ECO:0000313" key="2">
    <source>
        <dbReference type="Proteomes" id="UP001138500"/>
    </source>
</evidence>
<dbReference type="InterPro" id="IPR038966">
    <property type="entry name" value="TMA17"/>
</dbReference>
<proteinExistence type="predicted"/>
<protein>
    <submittedName>
        <fullName evidence="1">Uncharacterized protein</fullName>
    </submittedName>
</protein>
<dbReference type="OrthoDB" id="548474at2759"/>
<dbReference type="GO" id="GO:0030674">
    <property type="term" value="F:protein-macromolecule adaptor activity"/>
    <property type="evidence" value="ECO:0007669"/>
    <property type="project" value="TreeGrafter"/>
</dbReference>
<organism evidence="1 2">
    <name type="scientific">Teratosphaeria destructans</name>
    <dbReference type="NCBI Taxonomy" id="418781"/>
    <lineage>
        <taxon>Eukaryota</taxon>
        <taxon>Fungi</taxon>
        <taxon>Dikarya</taxon>
        <taxon>Ascomycota</taxon>
        <taxon>Pezizomycotina</taxon>
        <taxon>Dothideomycetes</taxon>
        <taxon>Dothideomycetidae</taxon>
        <taxon>Mycosphaerellales</taxon>
        <taxon>Teratosphaeriaceae</taxon>
        <taxon>Teratosphaeria</taxon>
    </lineage>
</organism>
<reference evidence="1 2" key="1">
    <citation type="journal article" date="2018" name="IMA Fungus">
        <title>IMA Genome-F 10: Nine draft genome sequences of Claviceps purpurea s.lat., including C. arundinis, C. humidiphila, and C. cf. spartinae, pseudomolecules for the pitch canker pathogen Fusarium circinatum, draft genome of Davidsoniella eucalypti, Grosmannia galeiformis, Quambalaria eucalypti, and Teratosphaeria destructans.</title>
        <authorList>
            <person name="Wingfield B.D."/>
            <person name="Liu M."/>
            <person name="Nguyen H.D."/>
            <person name="Lane F.A."/>
            <person name="Morgan S.W."/>
            <person name="De Vos L."/>
            <person name="Wilken P.M."/>
            <person name="Duong T.A."/>
            <person name="Aylward J."/>
            <person name="Coetzee M.P."/>
            <person name="Dadej K."/>
            <person name="De Beer Z.W."/>
            <person name="Findlay W."/>
            <person name="Havenga M."/>
            <person name="Kolarik M."/>
            <person name="Menzies J.G."/>
            <person name="Naidoo K."/>
            <person name="Pochopski O."/>
            <person name="Shoukouhi P."/>
            <person name="Santana Q.C."/>
            <person name="Seifert K.A."/>
            <person name="Soal N."/>
            <person name="Steenkamp E.T."/>
            <person name="Tatham C.T."/>
            <person name="van der Nest M.A."/>
            <person name="Wingfield M.J."/>
        </authorList>
    </citation>
    <scope>NUCLEOTIDE SEQUENCE [LARGE SCALE GENOMIC DNA]</scope>
    <source>
        <strain evidence="1">CMW44962</strain>
    </source>
</reference>
<keyword evidence="2" id="KW-1185">Reference proteome</keyword>
<dbReference type="GO" id="GO:0070682">
    <property type="term" value="P:proteasome regulatory particle assembly"/>
    <property type="evidence" value="ECO:0007669"/>
    <property type="project" value="InterPro"/>
</dbReference>
<sequence length="76" mass="8043">MTTATPITAPQFALAIADLPPDTLHAKAAELANAMRHLRLSNREMQVWADAGDRECADAIAENGRGAGRGVGERMA</sequence>
<accession>A0A9W7SQU5</accession>
<feature type="non-terminal residue" evidence="1">
    <location>
        <position position="76"/>
    </location>
</feature>
<dbReference type="EMBL" id="RIBY02001912">
    <property type="protein sequence ID" value="KAH9827086.1"/>
    <property type="molecule type" value="Genomic_DNA"/>
</dbReference>
<dbReference type="PANTHER" id="PTHR40422">
    <property type="entry name" value="TRANSLATION MACHINERY-ASSOCIATED PROTEIN 17"/>
    <property type="match status" value="1"/>
</dbReference>
<evidence type="ECO:0000313" key="1">
    <source>
        <dbReference type="EMBL" id="KAH9827086.1"/>
    </source>
</evidence>
<dbReference type="Proteomes" id="UP001138500">
    <property type="component" value="Unassembled WGS sequence"/>
</dbReference>
<reference evidence="1 2" key="2">
    <citation type="journal article" date="2021" name="Curr. Genet.">
        <title>Genetic response to nitrogen starvation in the aggressive Eucalyptus foliar pathogen Teratosphaeria destructans.</title>
        <authorList>
            <person name="Havenga M."/>
            <person name="Wingfield B.D."/>
            <person name="Wingfield M.J."/>
            <person name="Dreyer L.L."/>
            <person name="Roets F."/>
            <person name="Aylward J."/>
        </authorList>
    </citation>
    <scope>NUCLEOTIDE SEQUENCE [LARGE SCALE GENOMIC DNA]</scope>
    <source>
        <strain evidence="1">CMW44962</strain>
    </source>
</reference>
<dbReference type="PANTHER" id="PTHR40422:SF1">
    <property type="entry name" value="TRANSLATION MACHINERY-ASSOCIATED PROTEIN 17"/>
    <property type="match status" value="1"/>
</dbReference>